<dbReference type="EMBL" id="JAAAUY010000120">
    <property type="protein sequence ID" value="KAF9335002.1"/>
    <property type="molecule type" value="Genomic_DNA"/>
</dbReference>
<feature type="compositionally biased region" description="Low complexity" evidence="1">
    <location>
        <begin position="175"/>
        <end position="195"/>
    </location>
</feature>
<organism evidence="2 3">
    <name type="scientific">Podila minutissima</name>
    <dbReference type="NCBI Taxonomy" id="64525"/>
    <lineage>
        <taxon>Eukaryota</taxon>
        <taxon>Fungi</taxon>
        <taxon>Fungi incertae sedis</taxon>
        <taxon>Mucoromycota</taxon>
        <taxon>Mortierellomycotina</taxon>
        <taxon>Mortierellomycetes</taxon>
        <taxon>Mortierellales</taxon>
        <taxon>Mortierellaceae</taxon>
        <taxon>Podila</taxon>
    </lineage>
</organism>
<evidence type="ECO:0000256" key="1">
    <source>
        <dbReference type="SAM" id="MobiDB-lite"/>
    </source>
</evidence>
<reference evidence="2" key="1">
    <citation type="journal article" date="2020" name="Fungal Divers.">
        <title>Resolving the Mortierellaceae phylogeny through synthesis of multi-gene phylogenetics and phylogenomics.</title>
        <authorList>
            <person name="Vandepol N."/>
            <person name="Liber J."/>
            <person name="Desiro A."/>
            <person name="Na H."/>
            <person name="Kennedy M."/>
            <person name="Barry K."/>
            <person name="Grigoriev I.V."/>
            <person name="Miller A.N."/>
            <person name="O'Donnell K."/>
            <person name="Stajich J.E."/>
            <person name="Bonito G."/>
        </authorList>
    </citation>
    <scope>NUCLEOTIDE SEQUENCE</scope>
    <source>
        <strain evidence="2">NVP1</strain>
    </source>
</reference>
<accession>A0A9P5VPH8</accession>
<feature type="compositionally biased region" description="Polar residues" evidence="1">
    <location>
        <begin position="198"/>
        <end position="210"/>
    </location>
</feature>
<proteinExistence type="predicted"/>
<gene>
    <name evidence="2" type="ORF">BG006_001089</name>
</gene>
<dbReference type="AlphaFoldDB" id="A0A9P5VPH8"/>
<name>A0A9P5VPH8_9FUNG</name>
<evidence type="ECO:0000313" key="3">
    <source>
        <dbReference type="Proteomes" id="UP000696485"/>
    </source>
</evidence>
<feature type="region of interest" description="Disordered" evidence="1">
    <location>
        <begin position="175"/>
        <end position="229"/>
    </location>
</feature>
<evidence type="ECO:0000313" key="2">
    <source>
        <dbReference type="EMBL" id="KAF9335002.1"/>
    </source>
</evidence>
<sequence length="229" mass="25171">MTGYGDMAFPLLERIKAEMAEILQILVTFTSQGNINLNSLPSFLACYRVRGDVRATVTALRHRYHVLQDQEYRLVLANPTGTDVEQFLKGIRLVIQQIEKVIHGYQTNEPALQAVPRCLVTCYAKVGNVVHAASMLQRYEALKAQEFEICLADMKGASQDLRNLLAQPQHSDQSASVSGFQASSSSPSSIHSVVAPDSTFQPLSMPSTNADLPVGDHLPSFEESQSAYS</sequence>
<comment type="caution">
    <text evidence="2">The sequence shown here is derived from an EMBL/GenBank/DDBJ whole genome shotgun (WGS) entry which is preliminary data.</text>
</comment>
<dbReference type="Proteomes" id="UP000696485">
    <property type="component" value="Unassembled WGS sequence"/>
</dbReference>
<protein>
    <submittedName>
        <fullName evidence="2">Uncharacterized protein</fullName>
    </submittedName>
</protein>
<keyword evidence="3" id="KW-1185">Reference proteome</keyword>